<accession>A0A8H7T3D5</accession>
<feature type="compositionally biased region" description="Low complexity" evidence="1">
    <location>
        <begin position="26"/>
        <end position="36"/>
    </location>
</feature>
<protein>
    <submittedName>
        <fullName evidence="2">Uncharacterized protein</fullName>
    </submittedName>
</protein>
<feature type="compositionally biased region" description="Polar residues" evidence="1">
    <location>
        <begin position="700"/>
        <end position="716"/>
    </location>
</feature>
<reference evidence="2" key="1">
    <citation type="submission" date="2021-02" db="EMBL/GenBank/DDBJ databases">
        <title>Genome sequence Cadophora malorum strain M34.</title>
        <authorList>
            <person name="Stefanovic E."/>
            <person name="Vu D."/>
            <person name="Scully C."/>
            <person name="Dijksterhuis J."/>
            <person name="Roader J."/>
            <person name="Houbraken J."/>
        </authorList>
    </citation>
    <scope>NUCLEOTIDE SEQUENCE</scope>
    <source>
        <strain evidence="2">M34</strain>
    </source>
</reference>
<feature type="compositionally biased region" description="Basic residues" evidence="1">
    <location>
        <begin position="281"/>
        <end position="295"/>
    </location>
</feature>
<proteinExistence type="predicted"/>
<comment type="caution">
    <text evidence="2">The sequence shown here is derived from an EMBL/GenBank/DDBJ whole genome shotgun (WGS) entry which is preliminary data.</text>
</comment>
<feature type="region of interest" description="Disordered" evidence="1">
    <location>
        <begin position="165"/>
        <end position="192"/>
    </location>
</feature>
<feature type="compositionally biased region" description="Basic residues" evidence="1">
    <location>
        <begin position="633"/>
        <end position="642"/>
    </location>
</feature>
<feature type="region of interest" description="Disordered" evidence="1">
    <location>
        <begin position="235"/>
        <end position="313"/>
    </location>
</feature>
<feature type="compositionally biased region" description="Acidic residues" evidence="1">
    <location>
        <begin position="575"/>
        <end position="584"/>
    </location>
</feature>
<feature type="compositionally biased region" description="Basic and acidic residues" evidence="1">
    <location>
        <begin position="235"/>
        <end position="244"/>
    </location>
</feature>
<keyword evidence="3" id="KW-1185">Reference proteome</keyword>
<gene>
    <name evidence="2" type="ORF">IFR04_015284</name>
</gene>
<organism evidence="2 3">
    <name type="scientific">Cadophora malorum</name>
    <dbReference type="NCBI Taxonomy" id="108018"/>
    <lineage>
        <taxon>Eukaryota</taxon>
        <taxon>Fungi</taxon>
        <taxon>Dikarya</taxon>
        <taxon>Ascomycota</taxon>
        <taxon>Pezizomycotina</taxon>
        <taxon>Leotiomycetes</taxon>
        <taxon>Helotiales</taxon>
        <taxon>Ploettnerulaceae</taxon>
        <taxon>Cadophora</taxon>
    </lineage>
</organism>
<feature type="region of interest" description="Disordered" evidence="1">
    <location>
        <begin position="379"/>
        <end position="429"/>
    </location>
</feature>
<feature type="compositionally biased region" description="Low complexity" evidence="1">
    <location>
        <begin position="268"/>
        <end position="277"/>
    </location>
</feature>
<evidence type="ECO:0000256" key="1">
    <source>
        <dbReference type="SAM" id="MobiDB-lite"/>
    </source>
</evidence>
<feature type="region of interest" description="Disordered" evidence="1">
    <location>
        <begin position="612"/>
        <end position="722"/>
    </location>
</feature>
<name>A0A8H7T3D5_9HELO</name>
<evidence type="ECO:0000313" key="2">
    <source>
        <dbReference type="EMBL" id="KAG4411587.1"/>
    </source>
</evidence>
<dbReference type="AlphaFoldDB" id="A0A8H7T3D5"/>
<feature type="region of interest" description="Disordered" evidence="1">
    <location>
        <begin position="562"/>
        <end position="594"/>
    </location>
</feature>
<sequence length="722" mass="80647">MSSKAPVRPISAARTEERLDLVDGVSSGEESSFESSLADTATSYHGTMPENEDSGVLCDADATAMNDAEISDDLVFECNSPDDIKQVFYYAYGQWKQALGGADYQPNFDIDSLIDDLTNQLFDQATQESVSDGFELARQELSRMLVEDSIAQDMAKKVATADYAGDKGQNVGEGTAFESDGTDNDGQDGDYQYQESKIGTAVEAHRESIDPDEHDGCEDEIDVVETVHGCLEQGHAVEEDRVGSGDEDEQFEDGHEHGGLDIEESDSDSSSSDSGSDWAPKKKKTVAARKSKKRSREFFETAEERETRWQNHKRRKIEIAQVKEAAYEKNSRRIQKDKEPNACYHPFGACEGLYLGVPPSNIESDSEDDLAWNYSETLDHGAGEFRPPVAQKSRKRSFAAEEGESIRPAKKSHRALAGNSGKRDRSPQRPLIDAQKWFLEQGKIKPGPVSVKKLRAGSVGRSYGQKRRGDWGNPKDSITKAQMYRLRKHFKYTTTMFDGKNDTKAVNNVTITHREALRFNAFLGPRDTKYSLERGDVSEEDPIIDGHLIKFEMERFQKIRRGKRARRQRLARGEDQDDESDLSSDDSQYGDDKATCGWDLEERMDYYLAKQAAKKDGVEDEYDGADEDDVPKPQRRKNKGKGRALAGADGEPDYKEESYKPRRKSKGGGKGRAAVQDVQELDYDHGHYPDYEEAEAIPSTAESTQTIQDDAQSDSSVESEAD</sequence>
<feature type="compositionally biased region" description="Basic and acidic residues" evidence="1">
    <location>
        <begin position="296"/>
        <end position="309"/>
    </location>
</feature>
<evidence type="ECO:0000313" key="3">
    <source>
        <dbReference type="Proteomes" id="UP000664132"/>
    </source>
</evidence>
<feature type="compositionally biased region" description="Acidic residues" evidence="1">
    <location>
        <begin position="618"/>
        <end position="629"/>
    </location>
</feature>
<dbReference type="Proteomes" id="UP000664132">
    <property type="component" value="Unassembled WGS sequence"/>
</dbReference>
<dbReference type="OrthoDB" id="3564631at2759"/>
<feature type="region of interest" description="Disordered" evidence="1">
    <location>
        <begin position="1"/>
        <end position="55"/>
    </location>
</feature>
<dbReference type="EMBL" id="JAFJYH010000459">
    <property type="protein sequence ID" value="KAG4411587.1"/>
    <property type="molecule type" value="Genomic_DNA"/>
</dbReference>